<protein>
    <submittedName>
        <fullName evidence="3">Serine/threonine-protein kinase TIO-like</fullName>
    </submittedName>
</protein>
<dbReference type="Gene3D" id="1.10.340.70">
    <property type="match status" value="1"/>
</dbReference>
<dbReference type="InterPro" id="IPR012337">
    <property type="entry name" value="RNaseH-like_sf"/>
</dbReference>
<proteinExistence type="predicted"/>
<dbReference type="FunFam" id="1.10.340.70:FF:000001">
    <property type="entry name" value="Retrovirus-related Pol polyprotein from transposon gypsy-like Protein"/>
    <property type="match status" value="1"/>
</dbReference>
<organism evidence="3 5">
    <name type="scientific">Cucumis melo var. makuwa</name>
    <name type="common">Oriental melon</name>
    <dbReference type="NCBI Taxonomy" id="1194695"/>
    <lineage>
        <taxon>Eukaryota</taxon>
        <taxon>Viridiplantae</taxon>
        <taxon>Streptophyta</taxon>
        <taxon>Embryophyta</taxon>
        <taxon>Tracheophyta</taxon>
        <taxon>Spermatophyta</taxon>
        <taxon>Magnoliopsida</taxon>
        <taxon>eudicotyledons</taxon>
        <taxon>Gunneridae</taxon>
        <taxon>Pentapetalae</taxon>
        <taxon>rosids</taxon>
        <taxon>fabids</taxon>
        <taxon>Cucurbitales</taxon>
        <taxon>Cucurbitaceae</taxon>
        <taxon>Benincaseae</taxon>
        <taxon>Cucumis</taxon>
    </lineage>
</organism>
<dbReference type="Gene3D" id="3.30.420.10">
    <property type="entry name" value="Ribonuclease H-like superfamily/Ribonuclease H"/>
    <property type="match status" value="1"/>
</dbReference>
<dbReference type="Pfam" id="PF17921">
    <property type="entry name" value="Integrase_H2C2"/>
    <property type="match status" value="1"/>
</dbReference>
<comment type="caution">
    <text evidence="3">The sequence shown here is derived from an EMBL/GenBank/DDBJ whole genome shotgun (WGS) entry which is preliminary data.</text>
</comment>
<evidence type="ECO:0000313" key="5">
    <source>
        <dbReference type="Proteomes" id="UP000321947"/>
    </source>
</evidence>
<dbReference type="EMBL" id="SSTD01014931">
    <property type="protein sequence ID" value="TYK03445.1"/>
    <property type="molecule type" value="Genomic_DNA"/>
</dbReference>
<dbReference type="GO" id="GO:0016301">
    <property type="term" value="F:kinase activity"/>
    <property type="evidence" value="ECO:0007669"/>
    <property type="project" value="UniProtKB-KW"/>
</dbReference>
<dbReference type="Proteomes" id="UP000321393">
    <property type="component" value="Unassembled WGS sequence"/>
</dbReference>
<accession>A0A5D3BWJ1</accession>
<reference evidence="4 5" key="1">
    <citation type="submission" date="2019-08" db="EMBL/GenBank/DDBJ databases">
        <title>Draft genome sequences of two oriental melons (Cucumis melo L. var makuwa).</title>
        <authorList>
            <person name="Kwon S.-Y."/>
        </authorList>
    </citation>
    <scope>NUCLEOTIDE SEQUENCE [LARGE SCALE GENOMIC DNA]</scope>
    <source>
        <strain evidence="5">cv. Chang Bougi</strain>
        <strain evidence="4">cv. SW 3</strain>
        <tissue evidence="3">Leaf</tissue>
    </source>
</reference>
<dbReference type="InterPro" id="IPR041588">
    <property type="entry name" value="Integrase_H2C2"/>
</dbReference>
<dbReference type="AlphaFoldDB" id="A0A5D3BWJ1"/>
<dbReference type="GO" id="GO:0003676">
    <property type="term" value="F:nucleic acid binding"/>
    <property type="evidence" value="ECO:0007669"/>
    <property type="project" value="InterPro"/>
</dbReference>
<evidence type="ECO:0000313" key="2">
    <source>
        <dbReference type="EMBL" id="KAA0033030.1"/>
    </source>
</evidence>
<dbReference type="OrthoDB" id="407598at2759"/>
<evidence type="ECO:0000259" key="1">
    <source>
        <dbReference type="Pfam" id="PF17921"/>
    </source>
</evidence>
<dbReference type="PANTHER" id="PTHR35046">
    <property type="entry name" value="ZINC KNUCKLE (CCHC-TYPE) FAMILY PROTEIN"/>
    <property type="match status" value="1"/>
</dbReference>
<dbReference type="InterPro" id="IPR036397">
    <property type="entry name" value="RNaseH_sf"/>
</dbReference>
<dbReference type="PANTHER" id="PTHR35046:SF26">
    <property type="entry name" value="RNA-DIRECTED DNA POLYMERASE"/>
    <property type="match status" value="1"/>
</dbReference>
<dbReference type="Proteomes" id="UP000321947">
    <property type="component" value="Unassembled WGS sequence"/>
</dbReference>
<keyword evidence="3" id="KW-0418">Kinase</keyword>
<name>A0A5D3BWJ1_CUCMM</name>
<sequence>MHARWISFLQRFDFEIKHRAGKENKVADALSRKSSLLTLLSLEIVAFKHLPCLYEEDTDFGDIWYKCSNYLKTDDYHIVDGFLFKGEQLCIPHTSLREALLKEAHSDGLAGHFGQDKTFEIVSKRYYWPQLRRDSKNFVKGCPLCQRAKGLCNNAGLYSPLPIPTSIWEDLSVDFVVGLPKTQRHYDSVIVVVDRFSEMTHFIACKKTVDAIYIANLFFREIVCLHGVPKTIVSNRDVKFLSHFGELYGRNLTQL</sequence>
<evidence type="ECO:0000313" key="3">
    <source>
        <dbReference type="EMBL" id="TYK03445.1"/>
    </source>
</evidence>
<feature type="domain" description="Integrase zinc-binding" evidence="1">
    <location>
        <begin position="93"/>
        <end position="149"/>
    </location>
</feature>
<dbReference type="SUPFAM" id="SSF53098">
    <property type="entry name" value="Ribonuclease H-like"/>
    <property type="match status" value="1"/>
</dbReference>
<gene>
    <name evidence="3" type="ORF">E5676_scaffold121G00500</name>
    <name evidence="2" type="ORF">E6C27_scaffold269G001350</name>
</gene>
<dbReference type="EMBL" id="SSTE01020983">
    <property type="protein sequence ID" value="KAA0033030.1"/>
    <property type="molecule type" value="Genomic_DNA"/>
</dbReference>
<evidence type="ECO:0000313" key="4">
    <source>
        <dbReference type="Proteomes" id="UP000321393"/>
    </source>
</evidence>
<keyword evidence="3" id="KW-0808">Transferase</keyword>